<organism evidence="1 2">
    <name type="scientific">Lapidilactobacillus achengensis</name>
    <dbReference type="NCBI Taxonomy" id="2486000"/>
    <lineage>
        <taxon>Bacteria</taxon>
        <taxon>Bacillati</taxon>
        <taxon>Bacillota</taxon>
        <taxon>Bacilli</taxon>
        <taxon>Lactobacillales</taxon>
        <taxon>Lactobacillaceae</taxon>
        <taxon>Lapidilactobacillus</taxon>
    </lineage>
</organism>
<keyword evidence="2" id="KW-1185">Reference proteome</keyword>
<protein>
    <submittedName>
        <fullName evidence="1">Uncharacterized protein</fullName>
    </submittedName>
</protein>
<dbReference type="Proteomes" id="UP001596310">
    <property type="component" value="Unassembled WGS sequence"/>
</dbReference>
<dbReference type="EMBL" id="JBHSSM010000015">
    <property type="protein sequence ID" value="MFC6315063.1"/>
    <property type="molecule type" value="Genomic_DNA"/>
</dbReference>
<gene>
    <name evidence="1" type="ORF">ACFQHW_05690</name>
</gene>
<accession>A0ABW1UN19</accession>
<comment type="caution">
    <text evidence="1">The sequence shown here is derived from an EMBL/GenBank/DDBJ whole genome shotgun (WGS) entry which is preliminary data.</text>
</comment>
<reference evidence="2" key="1">
    <citation type="journal article" date="2019" name="Int. J. Syst. Evol. Microbiol.">
        <title>The Global Catalogue of Microorganisms (GCM) 10K type strain sequencing project: providing services to taxonomists for standard genome sequencing and annotation.</title>
        <authorList>
            <consortium name="The Broad Institute Genomics Platform"/>
            <consortium name="The Broad Institute Genome Sequencing Center for Infectious Disease"/>
            <person name="Wu L."/>
            <person name="Ma J."/>
        </authorList>
    </citation>
    <scope>NUCLEOTIDE SEQUENCE [LARGE SCALE GENOMIC DNA]</scope>
    <source>
        <strain evidence="2">CCM 8897</strain>
    </source>
</reference>
<evidence type="ECO:0000313" key="1">
    <source>
        <dbReference type="EMBL" id="MFC6315063.1"/>
    </source>
</evidence>
<sequence>MKFSKEMDQYLVQKRPTPVGASVHYGNLSRLAMAKAQARLTPVPVDVIVKLINEFLGKIDLPEVAHPIMTDFKVDQATKNAALDYNAIKRDNDLNAVNHIVWLKFTMDKFLGVVASGNDCNFDIPPDPANYNDPGRQSRWQYNTSGILIDQLGKKWDERLLVVFPLPGITNKSKSAIDRGIGQYLLKHDVPILDYYSHLF</sequence>
<name>A0ABW1UN19_9LACO</name>
<proteinExistence type="predicted"/>
<evidence type="ECO:0000313" key="2">
    <source>
        <dbReference type="Proteomes" id="UP001596310"/>
    </source>
</evidence>